<dbReference type="GO" id="GO:0008270">
    <property type="term" value="F:zinc ion binding"/>
    <property type="evidence" value="ECO:0007669"/>
    <property type="project" value="UniProtKB-KW"/>
</dbReference>
<dbReference type="OrthoDB" id="191651at2759"/>
<keyword evidence="1" id="KW-0479">Metal-binding</keyword>
<keyword evidence="8" id="KW-1185">Reference proteome</keyword>
<dbReference type="GO" id="GO:0071011">
    <property type="term" value="C:precatalytic spliceosome"/>
    <property type="evidence" value="ECO:0007669"/>
    <property type="project" value="TreeGrafter"/>
</dbReference>
<proteinExistence type="predicted"/>
<keyword evidence="4" id="KW-0175">Coiled coil</keyword>
<dbReference type="PANTHER" id="PTHR13173">
    <property type="entry name" value="WW DOMAIN BINDING PROTEIN 4"/>
    <property type="match status" value="1"/>
</dbReference>
<evidence type="ECO:0000259" key="6">
    <source>
        <dbReference type="Pfam" id="PF06220"/>
    </source>
</evidence>
<dbReference type="Pfam" id="PF06220">
    <property type="entry name" value="zf-U1"/>
    <property type="match status" value="1"/>
</dbReference>
<dbReference type="GO" id="GO:0000398">
    <property type="term" value="P:mRNA splicing, via spliceosome"/>
    <property type="evidence" value="ECO:0007669"/>
    <property type="project" value="InterPro"/>
</dbReference>
<gene>
    <name evidence="7" type="ORF">MUK42_12675</name>
</gene>
<evidence type="ECO:0000256" key="2">
    <source>
        <dbReference type="ARBA" id="ARBA00022771"/>
    </source>
</evidence>
<organism evidence="7 8">
    <name type="scientific">Musa troglodytarum</name>
    <name type="common">fe'i banana</name>
    <dbReference type="NCBI Taxonomy" id="320322"/>
    <lineage>
        <taxon>Eukaryota</taxon>
        <taxon>Viridiplantae</taxon>
        <taxon>Streptophyta</taxon>
        <taxon>Embryophyta</taxon>
        <taxon>Tracheophyta</taxon>
        <taxon>Spermatophyta</taxon>
        <taxon>Magnoliopsida</taxon>
        <taxon>Liliopsida</taxon>
        <taxon>Zingiberales</taxon>
        <taxon>Musaceae</taxon>
        <taxon>Musa</taxon>
    </lineage>
</organism>
<dbReference type="InterPro" id="IPR013085">
    <property type="entry name" value="U1-CZ_Znf_C2H2"/>
</dbReference>
<feature type="domain" description="U1-C C2H2-type zinc finger" evidence="6">
    <location>
        <begin position="8"/>
        <end position="40"/>
    </location>
</feature>
<dbReference type="PANTHER" id="PTHR13173:SF10">
    <property type="entry name" value="WW DOMAIN-BINDING PROTEIN 4"/>
    <property type="match status" value="1"/>
</dbReference>
<accession>A0A9E7KM48</accession>
<keyword evidence="2" id="KW-0863">Zinc-finger</keyword>
<feature type="region of interest" description="Disordered" evidence="5">
    <location>
        <begin position="254"/>
        <end position="276"/>
    </location>
</feature>
<dbReference type="AlphaFoldDB" id="A0A9E7KM48"/>
<dbReference type="GO" id="GO:0003723">
    <property type="term" value="F:RNA binding"/>
    <property type="evidence" value="ECO:0007669"/>
    <property type="project" value="TreeGrafter"/>
</dbReference>
<sequence>YWVSQGNKWCDFCKIYIANNPLSIRTRELGQRHKDNVAKRLATMRKESAAWEKEQKEAARAVKEIEAKSYQNDLASFQRADTSDGLQSNKKITDEAQCSAATRNEDGAAPKPIVGRAPGLVISTPLNPMRAVKGAQSSVAVKRTKRVGEKAKVISEEEAEALKAREAAGKRMEEGEKPLTGLYKSFCEAKPDSASFVAWNVQSMPCYLFLSCSYQSHEAGNPRILHLTTIRSAAVQIAFICLDYVRNQHDVATAEPPKHNPVTLQHHAQNRGGRRRGAPPFSIDLVSSIVPTTHLYQFALFGVGSFDMEITRLFDAFMWLDTAFSHVFDLCELHTKTYGSTIPL</sequence>
<evidence type="ECO:0000313" key="8">
    <source>
        <dbReference type="Proteomes" id="UP001055439"/>
    </source>
</evidence>
<feature type="coiled-coil region" evidence="4">
    <location>
        <begin position="34"/>
        <end position="73"/>
    </location>
</feature>
<reference evidence="7" key="1">
    <citation type="submission" date="2022-05" db="EMBL/GenBank/DDBJ databases">
        <title>The Musa troglodytarum L. genome provides insights into the mechanism of non-climacteric behaviour and enrichment of carotenoids.</title>
        <authorList>
            <person name="Wang J."/>
        </authorList>
    </citation>
    <scope>NUCLEOTIDE SEQUENCE</scope>
    <source>
        <tissue evidence="7">Leaf</tissue>
    </source>
</reference>
<protein>
    <submittedName>
        <fullName evidence="7">U1 zinc finger</fullName>
    </submittedName>
</protein>
<feature type="non-terminal residue" evidence="7">
    <location>
        <position position="1"/>
    </location>
</feature>
<dbReference type="EMBL" id="CP097509">
    <property type="protein sequence ID" value="URE20899.1"/>
    <property type="molecule type" value="Genomic_DNA"/>
</dbReference>
<dbReference type="InterPro" id="IPR040023">
    <property type="entry name" value="WBP4"/>
</dbReference>
<name>A0A9E7KM48_9LILI</name>
<keyword evidence="3" id="KW-0862">Zinc</keyword>
<evidence type="ECO:0000256" key="1">
    <source>
        <dbReference type="ARBA" id="ARBA00022723"/>
    </source>
</evidence>
<evidence type="ECO:0000256" key="5">
    <source>
        <dbReference type="SAM" id="MobiDB-lite"/>
    </source>
</evidence>
<evidence type="ECO:0000313" key="7">
    <source>
        <dbReference type="EMBL" id="URE20899.1"/>
    </source>
</evidence>
<evidence type="ECO:0000256" key="3">
    <source>
        <dbReference type="ARBA" id="ARBA00022833"/>
    </source>
</evidence>
<evidence type="ECO:0000256" key="4">
    <source>
        <dbReference type="SAM" id="Coils"/>
    </source>
</evidence>
<dbReference type="Proteomes" id="UP001055439">
    <property type="component" value="Chromosome 7"/>
</dbReference>